<keyword evidence="1" id="KW-1133">Transmembrane helix</keyword>
<feature type="transmembrane region" description="Helical" evidence="1">
    <location>
        <begin position="25"/>
        <end position="42"/>
    </location>
</feature>
<reference evidence="2 3" key="1">
    <citation type="submission" date="2024-11" db="EMBL/GenBank/DDBJ databases">
        <title>Adaptive evolution of stress response genes in parasites aligns with host niche diversity.</title>
        <authorList>
            <person name="Hahn C."/>
            <person name="Resl P."/>
        </authorList>
    </citation>
    <scope>NUCLEOTIDE SEQUENCE [LARGE SCALE GENOMIC DNA]</scope>
    <source>
        <strain evidence="2">EGGRZ-B1_66</strain>
        <tissue evidence="2">Body</tissue>
    </source>
</reference>
<evidence type="ECO:0000313" key="3">
    <source>
        <dbReference type="Proteomes" id="UP001626550"/>
    </source>
</evidence>
<keyword evidence="3" id="KW-1185">Reference proteome</keyword>
<dbReference type="AlphaFoldDB" id="A0ABD2PPF2"/>
<sequence>MYGAEAVKNAYKSPSDERARLKSSVWRRVFAILLVYFVVLVYHDLNVANSLNIMQMFGERLLNYLYRDTSFGARIDSSLSHENKRRILCILMAISGVISHIGCFYFIIDYHFGVWIVHLAWHLWRRFSSFDRLMSFMQRCSFSRYWSFIPFAKFLST</sequence>
<protein>
    <recommendedName>
        <fullName evidence="4">Vomeronasal type-1 receptor</fullName>
    </recommendedName>
</protein>
<organism evidence="2 3">
    <name type="scientific">Cichlidogyrus casuarinus</name>
    <dbReference type="NCBI Taxonomy" id="1844966"/>
    <lineage>
        <taxon>Eukaryota</taxon>
        <taxon>Metazoa</taxon>
        <taxon>Spiralia</taxon>
        <taxon>Lophotrochozoa</taxon>
        <taxon>Platyhelminthes</taxon>
        <taxon>Monogenea</taxon>
        <taxon>Monopisthocotylea</taxon>
        <taxon>Dactylogyridea</taxon>
        <taxon>Ancyrocephalidae</taxon>
        <taxon>Cichlidogyrus</taxon>
    </lineage>
</organism>
<dbReference type="EMBL" id="JBJKFK010003997">
    <property type="protein sequence ID" value="KAL3309374.1"/>
    <property type="molecule type" value="Genomic_DNA"/>
</dbReference>
<feature type="transmembrane region" description="Helical" evidence="1">
    <location>
        <begin position="87"/>
        <end position="108"/>
    </location>
</feature>
<accession>A0ABD2PPF2</accession>
<gene>
    <name evidence="2" type="ORF">Ciccas_012080</name>
</gene>
<proteinExistence type="predicted"/>
<keyword evidence="1" id="KW-0472">Membrane</keyword>
<evidence type="ECO:0008006" key="4">
    <source>
        <dbReference type="Google" id="ProtNLM"/>
    </source>
</evidence>
<name>A0ABD2PPF2_9PLAT</name>
<comment type="caution">
    <text evidence="2">The sequence shown here is derived from an EMBL/GenBank/DDBJ whole genome shotgun (WGS) entry which is preliminary data.</text>
</comment>
<dbReference type="Proteomes" id="UP001626550">
    <property type="component" value="Unassembled WGS sequence"/>
</dbReference>
<evidence type="ECO:0000256" key="1">
    <source>
        <dbReference type="SAM" id="Phobius"/>
    </source>
</evidence>
<keyword evidence="1" id="KW-0812">Transmembrane</keyword>
<evidence type="ECO:0000313" key="2">
    <source>
        <dbReference type="EMBL" id="KAL3309374.1"/>
    </source>
</evidence>